<evidence type="ECO:0000259" key="8">
    <source>
        <dbReference type="PROSITE" id="PS50850"/>
    </source>
</evidence>
<dbReference type="GO" id="GO:0022857">
    <property type="term" value="F:transmembrane transporter activity"/>
    <property type="evidence" value="ECO:0007669"/>
    <property type="project" value="InterPro"/>
</dbReference>
<proteinExistence type="predicted"/>
<dbReference type="InterPro" id="IPR020846">
    <property type="entry name" value="MFS_dom"/>
</dbReference>
<dbReference type="Proteomes" id="UP000730481">
    <property type="component" value="Unassembled WGS sequence"/>
</dbReference>
<feature type="transmembrane region" description="Helical" evidence="7">
    <location>
        <begin position="387"/>
        <end position="409"/>
    </location>
</feature>
<feature type="transmembrane region" description="Helical" evidence="7">
    <location>
        <begin position="54"/>
        <end position="72"/>
    </location>
</feature>
<reference evidence="9" key="1">
    <citation type="journal article" date="2017" name="Mycologia">
        <title>Fusarium algeriense, sp. nov., a novel toxigenic crown rot pathogen of durum wheat from Algeria is nested in the Fusarium burgessii species complex.</title>
        <authorList>
            <person name="Laraba I."/>
            <person name="Keddad A."/>
            <person name="Boureghda H."/>
            <person name="Abdallah N."/>
            <person name="Vaughan M.M."/>
            <person name="Proctor R.H."/>
            <person name="Busman M."/>
            <person name="O'Donnell K."/>
        </authorList>
    </citation>
    <scope>NUCLEOTIDE SEQUENCE</scope>
    <source>
        <strain evidence="9">NRRL 25174</strain>
    </source>
</reference>
<dbReference type="Gene3D" id="1.20.1250.20">
    <property type="entry name" value="MFS general substrate transporter like domains"/>
    <property type="match status" value="2"/>
</dbReference>
<dbReference type="AlphaFoldDB" id="A0A9P5AL09"/>
<accession>A0A9P5AL09</accession>
<evidence type="ECO:0000256" key="2">
    <source>
        <dbReference type="ARBA" id="ARBA00022448"/>
    </source>
</evidence>
<feature type="transmembrane region" description="Helical" evidence="7">
    <location>
        <begin position="191"/>
        <end position="211"/>
    </location>
</feature>
<dbReference type="InterPro" id="IPR036259">
    <property type="entry name" value="MFS_trans_sf"/>
</dbReference>
<dbReference type="OrthoDB" id="9971669at2759"/>
<gene>
    <name evidence="9" type="ORF">FBEOM_5383</name>
</gene>
<keyword evidence="5 7" id="KW-0472">Membrane</keyword>
<keyword evidence="10" id="KW-1185">Reference proteome</keyword>
<evidence type="ECO:0000313" key="9">
    <source>
        <dbReference type="EMBL" id="KAF4340667.1"/>
    </source>
</evidence>
<feature type="transmembrane region" description="Helical" evidence="7">
    <location>
        <begin position="296"/>
        <end position="318"/>
    </location>
</feature>
<feature type="transmembrane region" description="Helical" evidence="7">
    <location>
        <begin position="338"/>
        <end position="355"/>
    </location>
</feature>
<dbReference type="Pfam" id="PF07690">
    <property type="entry name" value="MFS_1"/>
    <property type="match status" value="1"/>
</dbReference>
<evidence type="ECO:0000256" key="1">
    <source>
        <dbReference type="ARBA" id="ARBA00004141"/>
    </source>
</evidence>
<feature type="transmembrane region" description="Helical" evidence="7">
    <location>
        <begin position="455"/>
        <end position="477"/>
    </location>
</feature>
<dbReference type="PANTHER" id="PTHR43791">
    <property type="entry name" value="PERMEASE-RELATED"/>
    <property type="match status" value="1"/>
</dbReference>
<feature type="transmembrane region" description="Helical" evidence="7">
    <location>
        <begin position="104"/>
        <end position="124"/>
    </location>
</feature>
<organism evidence="9 10">
    <name type="scientific">Fusarium beomiforme</name>
    <dbReference type="NCBI Taxonomy" id="44412"/>
    <lineage>
        <taxon>Eukaryota</taxon>
        <taxon>Fungi</taxon>
        <taxon>Dikarya</taxon>
        <taxon>Ascomycota</taxon>
        <taxon>Pezizomycotina</taxon>
        <taxon>Sordariomycetes</taxon>
        <taxon>Hypocreomycetidae</taxon>
        <taxon>Hypocreales</taxon>
        <taxon>Nectriaceae</taxon>
        <taxon>Fusarium</taxon>
        <taxon>Fusarium burgessii species complex</taxon>
    </lineage>
</organism>
<evidence type="ECO:0000313" key="10">
    <source>
        <dbReference type="Proteomes" id="UP000730481"/>
    </source>
</evidence>
<feature type="transmembrane region" description="Helical" evidence="7">
    <location>
        <begin position="362"/>
        <end position="381"/>
    </location>
</feature>
<feature type="transmembrane region" description="Helical" evidence="7">
    <location>
        <begin position="421"/>
        <end position="443"/>
    </location>
</feature>
<keyword evidence="6" id="KW-0325">Glycoprotein</keyword>
<comment type="caution">
    <text evidence="9">The sequence shown here is derived from an EMBL/GenBank/DDBJ whole genome shotgun (WGS) entry which is preliminary data.</text>
</comment>
<dbReference type="SUPFAM" id="SSF103473">
    <property type="entry name" value="MFS general substrate transporter"/>
    <property type="match status" value="1"/>
</dbReference>
<keyword evidence="2" id="KW-0813">Transport</keyword>
<keyword evidence="4 7" id="KW-1133">Transmembrane helix</keyword>
<sequence>MSSNTETGLFDMAKGEPIAMHVSNPGNDNSQSIETFEWSEAEEANIRRKIDLRIVPLSIVLYLLCLFNANTYDSRKFLDRANIGNARIEGMALDLKLVGYRFNWALSAFYIAYILVEIPSNIILKRVGPKFYIPLLVTGFGLVSLCTAFVRSFASLLGLRVLLGVFEGGAMPGIAFLLSCFYKRNELMLRICLFVSATGLAGAFGGLLATVLSRIEPWGVSSMRIHTWRNIFFFEGLITVLIGLLAMILMPNSLETASFLSQRERQIAILRLLKDHKESEQVKVTRRDVKQALSSVMNITCGLGFLLINIAVQGLAVFLPTILRDLGWTATKAQLMTVPPNFLAFITCFAVAYFSDKTKRRGPFIILLTITSAIGAIILRWETKAAVKYFGVFLVVCGAGASGPAYLTWAINNAAPSSVRAVTSAYIVTIGTLGGLIATWTYLARDGPEYHTGHSINVGGQISAVIVTTFGTLYCIWENKAREAGRRDHRLTGLSEVEQAKLGHSHPSFRLLP</sequence>
<reference evidence="9" key="2">
    <citation type="submission" date="2020-02" db="EMBL/GenBank/DDBJ databases">
        <title>Identification and distribution of gene clusters putatively required for synthesis of sphingolipid metabolism inhibitors in phylogenetically diverse species of the filamentous fungus Fusarium.</title>
        <authorList>
            <person name="Kim H.-S."/>
            <person name="Busman M."/>
            <person name="Brown D.W."/>
            <person name="Divon H."/>
            <person name="Uhlig S."/>
            <person name="Proctor R.H."/>
        </authorList>
    </citation>
    <scope>NUCLEOTIDE SEQUENCE</scope>
    <source>
        <strain evidence="9">NRRL 25174</strain>
    </source>
</reference>
<evidence type="ECO:0000256" key="3">
    <source>
        <dbReference type="ARBA" id="ARBA00022692"/>
    </source>
</evidence>
<evidence type="ECO:0000256" key="5">
    <source>
        <dbReference type="ARBA" id="ARBA00023136"/>
    </source>
</evidence>
<keyword evidence="3 7" id="KW-0812">Transmembrane</keyword>
<feature type="transmembrane region" description="Helical" evidence="7">
    <location>
        <begin position="131"/>
        <end position="150"/>
    </location>
</feature>
<comment type="subcellular location">
    <subcellularLocation>
        <location evidence="1">Membrane</location>
        <topology evidence="1">Multi-pass membrane protein</topology>
    </subcellularLocation>
</comment>
<feature type="domain" description="Major facilitator superfamily (MFS) profile" evidence="8">
    <location>
        <begin position="54"/>
        <end position="480"/>
    </location>
</feature>
<dbReference type="EMBL" id="PVQB02000231">
    <property type="protein sequence ID" value="KAF4340667.1"/>
    <property type="molecule type" value="Genomic_DNA"/>
</dbReference>
<dbReference type="InterPro" id="IPR011701">
    <property type="entry name" value="MFS"/>
</dbReference>
<dbReference type="FunFam" id="1.20.1250.20:FF:000018">
    <property type="entry name" value="MFS transporter permease"/>
    <property type="match status" value="1"/>
</dbReference>
<dbReference type="FunFam" id="1.20.1250.20:FF:000013">
    <property type="entry name" value="MFS general substrate transporter"/>
    <property type="match status" value="1"/>
</dbReference>
<dbReference type="PROSITE" id="PS50850">
    <property type="entry name" value="MFS"/>
    <property type="match status" value="1"/>
</dbReference>
<protein>
    <submittedName>
        <fullName evidence="9">Major facilitator superfamily transporter</fullName>
    </submittedName>
</protein>
<evidence type="ECO:0000256" key="4">
    <source>
        <dbReference type="ARBA" id="ARBA00022989"/>
    </source>
</evidence>
<name>A0A9P5AL09_9HYPO</name>
<evidence type="ECO:0000256" key="7">
    <source>
        <dbReference type="SAM" id="Phobius"/>
    </source>
</evidence>
<feature type="transmembrane region" description="Helical" evidence="7">
    <location>
        <begin position="156"/>
        <end position="179"/>
    </location>
</feature>
<dbReference type="GO" id="GO:0016020">
    <property type="term" value="C:membrane"/>
    <property type="evidence" value="ECO:0007669"/>
    <property type="project" value="UniProtKB-SubCell"/>
</dbReference>
<dbReference type="PANTHER" id="PTHR43791:SF53">
    <property type="entry name" value="MAJOR FACILITATOR SUPERFAMILY (MFS) PROFILE DOMAIN-CONTAINING PROTEIN"/>
    <property type="match status" value="1"/>
</dbReference>
<evidence type="ECO:0000256" key="6">
    <source>
        <dbReference type="ARBA" id="ARBA00023180"/>
    </source>
</evidence>
<feature type="transmembrane region" description="Helical" evidence="7">
    <location>
        <begin position="231"/>
        <end position="250"/>
    </location>
</feature>